<sequence length="252" mass="28680">MFAIFQLEEISPVDLLIGGSPCNDKLHTGSAADSNVAVSDPEGTGILFFEYYRVLQNLLLINAKAKRNLFWLFENVASMRDCYKTVIDRFLGRPPALYDSRFFSAQNRARYFWGNIPGMYQANKAVTLAKAPILDDILTPNCGRKSKVRLKIKLCSFYVLKMPQMARVRTITTRSNSLKQGRTFSLCPVEMDGRPDILWPTEIERLFGLPVHYTDVGGLPPSKRQKLIGQGWTIPVVKHIMRPLQNFFKRTS</sequence>
<protein>
    <submittedName>
        <fullName evidence="1">Uncharacterized protein</fullName>
    </submittedName>
</protein>
<evidence type="ECO:0000313" key="1">
    <source>
        <dbReference type="EMBL" id="CDW58135.1"/>
    </source>
</evidence>
<evidence type="ECO:0000313" key="2">
    <source>
        <dbReference type="Proteomes" id="UP000030665"/>
    </source>
</evidence>
<dbReference type="GO" id="GO:0005634">
    <property type="term" value="C:nucleus"/>
    <property type="evidence" value="ECO:0007669"/>
    <property type="project" value="TreeGrafter"/>
</dbReference>
<dbReference type="PANTHER" id="PTHR23068:SF25">
    <property type="entry name" value="DNA (CYTOSINE-5)-METHYLTRANSFERASE DRM2"/>
    <property type="match status" value="1"/>
</dbReference>
<reference evidence="1" key="2">
    <citation type="submission" date="2014-03" db="EMBL/GenBank/DDBJ databases">
        <title>The whipworm genome and dual-species transcriptomics of an intimate host-pathogen interaction.</title>
        <authorList>
            <person name="Foth B.J."/>
            <person name="Tsai I.J."/>
            <person name="Reid A.J."/>
            <person name="Bancroft A.J."/>
            <person name="Nichol S."/>
            <person name="Tracey A."/>
            <person name="Holroyd N."/>
            <person name="Cotton J.A."/>
            <person name="Stanley E.J."/>
            <person name="Zarowiecki M."/>
            <person name="Liu J.Z."/>
            <person name="Huckvale T."/>
            <person name="Cooper P.J."/>
            <person name="Grencis R.K."/>
            <person name="Berriman M."/>
        </authorList>
    </citation>
    <scope>NUCLEOTIDE SEQUENCE [LARGE SCALE GENOMIC DNA]</scope>
</reference>
<dbReference type="SUPFAM" id="SSF53335">
    <property type="entry name" value="S-adenosyl-L-methionine-dependent methyltransferases"/>
    <property type="match status" value="1"/>
</dbReference>
<proteinExistence type="predicted"/>
<dbReference type="InterPro" id="IPR050390">
    <property type="entry name" value="C5-Methyltransferase"/>
</dbReference>
<reference evidence="1" key="1">
    <citation type="submission" date="2014-01" db="EMBL/GenBank/DDBJ databases">
        <authorList>
            <person name="Aslett M."/>
        </authorList>
    </citation>
    <scope>NUCLEOTIDE SEQUENCE</scope>
</reference>
<organism evidence="1 2">
    <name type="scientific">Trichuris trichiura</name>
    <name type="common">Whipworm</name>
    <name type="synonym">Trichocephalus trichiurus</name>
    <dbReference type="NCBI Taxonomy" id="36087"/>
    <lineage>
        <taxon>Eukaryota</taxon>
        <taxon>Metazoa</taxon>
        <taxon>Ecdysozoa</taxon>
        <taxon>Nematoda</taxon>
        <taxon>Enoplea</taxon>
        <taxon>Dorylaimia</taxon>
        <taxon>Trichinellida</taxon>
        <taxon>Trichuridae</taxon>
        <taxon>Trichuris</taxon>
    </lineage>
</organism>
<accession>A0A077ZHR6</accession>
<dbReference type="Gene3D" id="3.40.50.150">
    <property type="entry name" value="Vaccinia Virus protein VP39"/>
    <property type="match status" value="1"/>
</dbReference>
<dbReference type="OrthoDB" id="5915076at2759"/>
<dbReference type="EMBL" id="HG806270">
    <property type="protein sequence ID" value="CDW58135.1"/>
    <property type="molecule type" value="Genomic_DNA"/>
</dbReference>
<dbReference type="Proteomes" id="UP000030665">
    <property type="component" value="Unassembled WGS sequence"/>
</dbReference>
<name>A0A077ZHR6_TRITR</name>
<gene>
    <name evidence="1" type="ORF">TTRE_0000643801</name>
</gene>
<keyword evidence="2" id="KW-1185">Reference proteome</keyword>
<dbReference type="AlphaFoldDB" id="A0A077ZHR6"/>
<dbReference type="PANTHER" id="PTHR23068">
    <property type="entry name" value="DNA CYTOSINE-5- -METHYLTRANSFERASE 3-RELATED"/>
    <property type="match status" value="1"/>
</dbReference>
<dbReference type="InterPro" id="IPR029063">
    <property type="entry name" value="SAM-dependent_MTases_sf"/>
</dbReference>
<dbReference type="Gene3D" id="2.20.70.90">
    <property type="match status" value="1"/>
</dbReference>
<dbReference type="STRING" id="36087.A0A077ZHR6"/>